<dbReference type="SUPFAM" id="SSF58104">
    <property type="entry name" value="Methyl-accepting chemotaxis protein (MCP) signaling domain"/>
    <property type="match status" value="1"/>
</dbReference>
<keyword evidence="9" id="KW-1185">Reference proteome</keyword>
<dbReference type="PROSITE" id="PS50885">
    <property type="entry name" value="HAMP"/>
    <property type="match status" value="1"/>
</dbReference>
<name>A0A7M1B8P0_9BACT</name>
<evidence type="ECO:0000256" key="1">
    <source>
        <dbReference type="ARBA" id="ARBA00023224"/>
    </source>
</evidence>
<dbReference type="Pfam" id="PF00015">
    <property type="entry name" value="MCPsignal"/>
    <property type="match status" value="1"/>
</dbReference>
<keyword evidence="4" id="KW-0175">Coiled coil</keyword>
<dbReference type="GO" id="GO:0007165">
    <property type="term" value="P:signal transduction"/>
    <property type="evidence" value="ECO:0007669"/>
    <property type="project" value="UniProtKB-KW"/>
</dbReference>
<feature type="transmembrane region" description="Helical" evidence="5">
    <location>
        <begin position="12"/>
        <end position="33"/>
    </location>
</feature>
<feature type="coiled-coil region" evidence="4">
    <location>
        <begin position="361"/>
        <end position="392"/>
    </location>
</feature>
<evidence type="ECO:0000256" key="3">
    <source>
        <dbReference type="PROSITE-ProRule" id="PRU00284"/>
    </source>
</evidence>
<sequence>MFQNLSIKKKMNYLVAIATVSIVFAAIFVFGAMSDLEKDYNHLYKNSMKAGLNTLIIEKNMNHVSRNDRDIMLGGPKEKDIAQIQENIKTIKQSFDVLAGLDNSPEVHNLVIKSKESTLKFINTAFDMMKSLTPEMIKNSKEEIYQQYHDKLTPLAEESRKYFKKLVKLKQTELAQNSKSLQTKITFYKYLVLIAGIFVGLVVLVLSIIIRKSITSSIEKFTELITYAARGDFSKTCTDESEDTELGIMGKHLADLLGHVQKLIDEINTTITNASKGDFSKAISSAGMEGEFVVAINNVSKSIDFMKEQHQKAQRDAFNSKLSVKSVNVSESLTVIQSDLKTNINAIKDITQATRFASNLANESRENIESIVNELHNINEQATMNNANIEELASQTSNITSVIELITDIADQTNLLALNAAIEAARAGEHGRGFAVVADEVRKLAERTHKATSEIAISIKSLQQGMSEIQESSENMKTTVDSSTQGIEKFEDTLIQLSDGSNTIVEQSYFMENSIFVVLAKIDHILYKSRAYNSLMSLKKVLKAVDSHSCNLGKWYDNEGKERFAQTSAYPKMASPHNIVHTNANNNLAYIETKDPETTVLIHSDEIIDSFDKMEAASEELFALLDQMLRETEVENKQTTDEQQV</sequence>
<dbReference type="RefSeq" id="WP_193110221.1">
    <property type="nucleotide sequence ID" value="NZ_CP041406.1"/>
</dbReference>
<dbReference type="EMBL" id="CP041406">
    <property type="protein sequence ID" value="QOP46087.1"/>
    <property type="molecule type" value="Genomic_DNA"/>
</dbReference>
<organism evidence="8 9">
    <name type="scientific">Sulfurimonas paralvinellae</name>
    <dbReference type="NCBI Taxonomy" id="317658"/>
    <lineage>
        <taxon>Bacteria</taxon>
        <taxon>Pseudomonadati</taxon>
        <taxon>Campylobacterota</taxon>
        <taxon>Epsilonproteobacteria</taxon>
        <taxon>Campylobacterales</taxon>
        <taxon>Sulfurimonadaceae</taxon>
        <taxon>Sulfurimonas</taxon>
    </lineage>
</organism>
<evidence type="ECO:0000256" key="5">
    <source>
        <dbReference type="SAM" id="Phobius"/>
    </source>
</evidence>
<evidence type="ECO:0000259" key="7">
    <source>
        <dbReference type="PROSITE" id="PS50885"/>
    </source>
</evidence>
<dbReference type="AlphaFoldDB" id="A0A7M1B8P0"/>
<comment type="similarity">
    <text evidence="2">Belongs to the methyl-accepting chemotaxis (MCP) protein family.</text>
</comment>
<protein>
    <submittedName>
        <fullName evidence="8">Chemotaxis protein</fullName>
    </submittedName>
</protein>
<dbReference type="Pfam" id="PF13682">
    <property type="entry name" value="CZB"/>
    <property type="match status" value="1"/>
</dbReference>
<reference evidence="8 9" key="1">
    <citation type="submission" date="2019-07" db="EMBL/GenBank/DDBJ databases">
        <title>Sulfurimonas paralvinellae sp. nov., a novel mesophilic, hydrogen- and sulfur-oxidizing chemolithoautotroph within the Epsilonproteo- bacteria isolated from a deep-sea hydrothermal vent polychaete nest, reclassification of Thiomicrospira denitrificans as Sulfurimonas denitrificans comb. nov. and emended description of the genus Sulfurimonas.</title>
        <authorList>
            <person name="Wang S."/>
            <person name="Jiang L."/>
            <person name="Shao Z."/>
        </authorList>
    </citation>
    <scope>NUCLEOTIDE SEQUENCE [LARGE SCALE GENOMIC DNA]</scope>
    <source>
        <strain evidence="8 9">GO25</strain>
    </source>
</reference>
<dbReference type="InterPro" id="IPR025991">
    <property type="entry name" value="Chemoreceptor_zinc-bind_dom"/>
</dbReference>
<gene>
    <name evidence="8" type="ORF">FM071_07200</name>
</gene>
<dbReference type="PROSITE" id="PS50111">
    <property type="entry name" value="CHEMOTAXIS_TRANSDUC_2"/>
    <property type="match status" value="1"/>
</dbReference>
<keyword evidence="5" id="KW-1133">Transmembrane helix</keyword>
<evidence type="ECO:0000259" key="6">
    <source>
        <dbReference type="PROSITE" id="PS50111"/>
    </source>
</evidence>
<dbReference type="Gene3D" id="1.10.287.950">
    <property type="entry name" value="Methyl-accepting chemotaxis protein"/>
    <property type="match status" value="1"/>
</dbReference>
<evidence type="ECO:0000313" key="9">
    <source>
        <dbReference type="Proteomes" id="UP000593580"/>
    </source>
</evidence>
<dbReference type="PANTHER" id="PTHR32089:SF112">
    <property type="entry name" value="LYSOZYME-LIKE PROTEIN-RELATED"/>
    <property type="match status" value="1"/>
</dbReference>
<dbReference type="Proteomes" id="UP000593580">
    <property type="component" value="Chromosome"/>
</dbReference>
<feature type="domain" description="Methyl-accepting transducer" evidence="6">
    <location>
        <begin position="328"/>
        <end position="504"/>
    </location>
</feature>
<evidence type="ECO:0000256" key="4">
    <source>
        <dbReference type="SAM" id="Coils"/>
    </source>
</evidence>
<dbReference type="KEGG" id="spal:FM071_07200"/>
<dbReference type="Gene3D" id="6.10.340.10">
    <property type="match status" value="1"/>
</dbReference>
<evidence type="ECO:0000256" key="2">
    <source>
        <dbReference type="ARBA" id="ARBA00029447"/>
    </source>
</evidence>
<dbReference type="GO" id="GO:0016020">
    <property type="term" value="C:membrane"/>
    <property type="evidence" value="ECO:0007669"/>
    <property type="project" value="InterPro"/>
</dbReference>
<dbReference type="SMART" id="SM00283">
    <property type="entry name" value="MA"/>
    <property type="match status" value="1"/>
</dbReference>
<evidence type="ECO:0000313" key="8">
    <source>
        <dbReference type="EMBL" id="QOP46087.1"/>
    </source>
</evidence>
<dbReference type="InterPro" id="IPR003660">
    <property type="entry name" value="HAMP_dom"/>
</dbReference>
<dbReference type="InterPro" id="IPR004089">
    <property type="entry name" value="MCPsignal_dom"/>
</dbReference>
<proteinExistence type="inferred from homology"/>
<keyword evidence="1 3" id="KW-0807">Transducer</keyword>
<accession>A0A7M1B8P0</accession>
<keyword evidence="5" id="KW-0472">Membrane</keyword>
<dbReference type="PANTHER" id="PTHR32089">
    <property type="entry name" value="METHYL-ACCEPTING CHEMOTAXIS PROTEIN MCPB"/>
    <property type="match status" value="1"/>
</dbReference>
<feature type="domain" description="HAMP" evidence="7">
    <location>
        <begin position="212"/>
        <end position="265"/>
    </location>
</feature>
<keyword evidence="5" id="KW-0812">Transmembrane</keyword>
<feature type="transmembrane region" description="Helical" evidence="5">
    <location>
        <begin position="187"/>
        <end position="210"/>
    </location>
</feature>